<dbReference type="Proteomes" id="UP000622707">
    <property type="component" value="Unassembled WGS sequence"/>
</dbReference>
<evidence type="ECO:0000313" key="2">
    <source>
        <dbReference type="Proteomes" id="UP000622707"/>
    </source>
</evidence>
<reference evidence="1 2" key="1">
    <citation type="journal article" date="2017" name="Int. J. Syst. Evol. Microbiol.">
        <title>Ramlibacter alkalitolerans sp. nov., alkali-tolerant bacterium isolated from soil of ginseng.</title>
        <authorList>
            <person name="Lee D.H."/>
            <person name="Cha C.J."/>
        </authorList>
    </citation>
    <scope>NUCLEOTIDE SEQUENCE [LARGE SCALE GENOMIC DNA]</scope>
    <source>
        <strain evidence="1 2">KACC 19305</strain>
    </source>
</reference>
<protein>
    <submittedName>
        <fullName evidence="1">Uncharacterized protein</fullName>
    </submittedName>
</protein>
<keyword evidence="2" id="KW-1185">Reference proteome</keyword>
<accession>A0ABS1JKG7</accession>
<dbReference type="EMBL" id="JAEQND010000003">
    <property type="protein sequence ID" value="MBL0424714.1"/>
    <property type="molecule type" value="Genomic_DNA"/>
</dbReference>
<proteinExistence type="predicted"/>
<organism evidence="1 2">
    <name type="scientific">Ramlibacter alkalitolerans</name>
    <dbReference type="NCBI Taxonomy" id="2039631"/>
    <lineage>
        <taxon>Bacteria</taxon>
        <taxon>Pseudomonadati</taxon>
        <taxon>Pseudomonadota</taxon>
        <taxon>Betaproteobacteria</taxon>
        <taxon>Burkholderiales</taxon>
        <taxon>Comamonadaceae</taxon>
        <taxon>Ramlibacter</taxon>
    </lineage>
</organism>
<evidence type="ECO:0000313" key="1">
    <source>
        <dbReference type="EMBL" id="MBL0424714.1"/>
    </source>
</evidence>
<gene>
    <name evidence="1" type="ORF">JI746_06295</name>
</gene>
<sequence>MKPSRYGDAEQPTPSMQGERGEYVVLLKVPVTGARGLRHYLAKQFPHVLFDETRQMMFWHVFTVEAPESRREGLVAHARAEFGATTITRAQL</sequence>
<comment type="caution">
    <text evidence="1">The sequence shown here is derived from an EMBL/GenBank/DDBJ whole genome shotgun (WGS) entry which is preliminary data.</text>
</comment>
<dbReference type="RefSeq" id="WP_201687950.1">
    <property type="nucleotide sequence ID" value="NZ_JAEQND010000003.1"/>
</dbReference>
<name>A0ABS1JKG7_9BURK</name>